<evidence type="ECO:0008006" key="4">
    <source>
        <dbReference type="Google" id="ProtNLM"/>
    </source>
</evidence>
<reference evidence="2 3" key="1">
    <citation type="journal article" date="2007" name="Photosyn. Res.">
        <title>Complete nucleotide sequence of the freshwater unicellular cyanobacterium Synechococcus elongatus PCC 6301 chromosome: gene content and organization.</title>
        <authorList>
            <person name="Sugita C."/>
            <person name="Ogata K."/>
            <person name="Shikata M."/>
            <person name="Jikuya H."/>
            <person name="Takano J."/>
            <person name="Furumichi M."/>
            <person name="Kanehisa M."/>
            <person name="Omata T."/>
            <person name="Sugiura M."/>
            <person name="Sugita M."/>
        </authorList>
    </citation>
    <scope>NUCLEOTIDE SEQUENCE [LARGE SCALE GENOMIC DNA]</scope>
    <source>
        <strain evidence="3">ATCC 27144 / PCC 6301 / SAUG 1402/1</strain>
    </source>
</reference>
<evidence type="ECO:0000313" key="3">
    <source>
        <dbReference type="Proteomes" id="UP000001175"/>
    </source>
</evidence>
<accession>A0A0H3K2C2</accession>
<evidence type="ECO:0000256" key="1">
    <source>
        <dbReference type="SAM" id="SignalP"/>
    </source>
</evidence>
<feature type="signal peptide" evidence="1">
    <location>
        <begin position="1"/>
        <end position="21"/>
    </location>
</feature>
<gene>
    <name evidence="2" type="ordered locus">syc1195_c</name>
</gene>
<name>A0A0H3K2C2_SYNP6</name>
<feature type="chain" id="PRO_5002613292" description="Lipoprotein" evidence="1">
    <location>
        <begin position="22"/>
        <end position="156"/>
    </location>
</feature>
<sequence length="156" mass="16390">MRNGPMSTALLLALLFPSSLASPSTLLAQANCTPLPVVGGSGTSVTKTVTPGGAGPFFRDNWNTDFAVPADATFRRYIAKIQSTSANTTYQAGLNLKYSNGTVDESFSGSVYLPSNLSKELTGLPRRNSQPYQVNVNLGGIDAVGSSYILTVLGCY</sequence>
<evidence type="ECO:0000313" key="2">
    <source>
        <dbReference type="EMBL" id="BAD79385.1"/>
    </source>
</evidence>
<protein>
    <recommendedName>
        <fullName evidence="4">Lipoprotein</fullName>
    </recommendedName>
</protein>
<organism evidence="2 3">
    <name type="scientific">Synechococcus sp. (strain ATCC 27144 / PCC 6301 / SAUG 1402/1)</name>
    <name type="common">Anacystis nidulans</name>
    <dbReference type="NCBI Taxonomy" id="269084"/>
    <lineage>
        <taxon>Bacteria</taxon>
        <taxon>Bacillati</taxon>
        <taxon>Cyanobacteriota</taxon>
        <taxon>Cyanophyceae</taxon>
        <taxon>Synechococcales</taxon>
        <taxon>Synechococcaceae</taxon>
        <taxon>Synechococcus</taxon>
    </lineage>
</organism>
<dbReference type="EMBL" id="AP008231">
    <property type="protein sequence ID" value="BAD79385.1"/>
    <property type="molecule type" value="Genomic_DNA"/>
</dbReference>
<proteinExistence type="predicted"/>
<keyword evidence="1" id="KW-0732">Signal</keyword>
<dbReference type="KEGG" id="syc:syc1195_c"/>
<dbReference type="AlphaFoldDB" id="A0A0H3K2C2"/>
<dbReference type="Proteomes" id="UP000001175">
    <property type="component" value="Chromosome"/>
</dbReference>
<dbReference type="eggNOG" id="ENOG5031YA1">
    <property type="taxonomic scope" value="Bacteria"/>
</dbReference>